<dbReference type="InterPro" id="IPR043714">
    <property type="entry name" value="DUF5655"/>
</dbReference>
<reference evidence="2" key="1">
    <citation type="submission" date="2023-03" db="EMBL/GenBank/DDBJ databases">
        <title>Andean soil-derived lignocellulolytic bacterial consortium as a source of novel taxa and putative plastic-active enzymes.</title>
        <authorList>
            <person name="Diaz-Garcia L."/>
            <person name="Chuvochina M."/>
            <person name="Feuerriegel G."/>
            <person name="Bunk B."/>
            <person name="Sproer C."/>
            <person name="Streit W.R."/>
            <person name="Rodriguez L.M."/>
            <person name="Overmann J."/>
            <person name="Jimenez D.J."/>
        </authorList>
    </citation>
    <scope>NUCLEOTIDE SEQUENCE</scope>
    <source>
        <strain evidence="2">MAG 833</strain>
    </source>
</reference>
<evidence type="ECO:0000313" key="2">
    <source>
        <dbReference type="EMBL" id="WEK40521.1"/>
    </source>
</evidence>
<feature type="domain" description="DUF5655" evidence="1">
    <location>
        <begin position="210"/>
        <end position="312"/>
    </location>
</feature>
<organism evidence="2 3">
    <name type="scientific">Candidatus Brevundimonas colombiensis</name>
    <dbReference type="NCBI Taxonomy" id="3121376"/>
    <lineage>
        <taxon>Bacteria</taxon>
        <taxon>Pseudomonadati</taxon>
        <taxon>Pseudomonadota</taxon>
        <taxon>Alphaproteobacteria</taxon>
        <taxon>Caulobacterales</taxon>
        <taxon>Caulobacteraceae</taxon>
        <taxon>Brevundimonas</taxon>
    </lineage>
</organism>
<evidence type="ECO:0000313" key="3">
    <source>
        <dbReference type="Proteomes" id="UP001213664"/>
    </source>
</evidence>
<dbReference type="Gene3D" id="3.40.1350.10">
    <property type="match status" value="1"/>
</dbReference>
<protein>
    <submittedName>
        <fullName evidence="2">DUF5655 domain-containing protein</fullName>
    </submittedName>
</protein>
<dbReference type="GO" id="GO:0003676">
    <property type="term" value="F:nucleic acid binding"/>
    <property type="evidence" value="ECO:0007669"/>
    <property type="project" value="InterPro"/>
</dbReference>
<gene>
    <name evidence="2" type="ORF">P0Y50_02630</name>
</gene>
<accession>A0AAJ6BM99</accession>
<proteinExistence type="predicted"/>
<dbReference type="InterPro" id="IPR011856">
    <property type="entry name" value="tRNA_endonuc-like_dom_sf"/>
</dbReference>
<dbReference type="Proteomes" id="UP001213664">
    <property type="component" value="Chromosome"/>
</dbReference>
<evidence type="ECO:0000259" key="1">
    <source>
        <dbReference type="Pfam" id="PF18899"/>
    </source>
</evidence>
<dbReference type="AlphaFoldDB" id="A0AAJ6BM99"/>
<sequence>MSDIKLFRIAQACVAELPAQSPQVEKSLQSLFEKNLETLLGVRFLASEYSTGPVHGGRIDTLGIDEDGSPVIIEYKRSVNENVINQGLFYLDWLMDHKKDFLWLVMDKLGKGSADKVEWGTPRLICIAGDFTRYDGHAVKQINRSIELMRYRRFSDDMLMIELIHTPRIAARTPTILDTTAPDVAVPTKGGKDPYLSSRIDYRLSNSTGELRDLWDATSSFLMALGDEVQMKELKFYYAFKRIKNFVCLELYPSAKTVAAYVKVNPDTVSLEAGFTRDVRKIGHFGTGDLEITMRSLDDLAKAQPLFQRAYEDG</sequence>
<dbReference type="EMBL" id="CP119326">
    <property type="protein sequence ID" value="WEK40521.1"/>
    <property type="molecule type" value="Genomic_DNA"/>
</dbReference>
<name>A0AAJ6BM99_9CAUL</name>
<dbReference type="Pfam" id="PF18899">
    <property type="entry name" value="DUF5655"/>
    <property type="match status" value="1"/>
</dbReference>